<dbReference type="InterPro" id="IPR036866">
    <property type="entry name" value="RibonucZ/Hydroxyglut_hydro"/>
</dbReference>
<dbReference type="Gene3D" id="3.60.15.10">
    <property type="entry name" value="Ribonuclease Z/Hydroxyacylglutathione hydrolase-like"/>
    <property type="match status" value="1"/>
</dbReference>
<evidence type="ECO:0000259" key="2">
    <source>
        <dbReference type="Pfam" id="PF12706"/>
    </source>
</evidence>
<comment type="caution">
    <text evidence="3">The sequence shown here is derived from an EMBL/GenBank/DDBJ whole genome shotgun (WGS) entry which is preliminary data.</text>
</comment>
<reference evidence="3 4" key="1">
    <citation type="submission" date="2018-07" db="EMBL/GenBank/DDBJ databases">
        <title>Genomic Encyclopedia of Type Strains, Phase IV (KMG-IV): sequencing the most valuable type-strain genomes for metagenomic binning, comparative biology and taxonomic classification.</title>
        <authorList>
            <person name="Goeker M."/>
        </authorList>
    </citation>
    <scope>NUCLEOTIDE SEQUENCE [LARGE SCALE GENOMIC DNA]</scope>
    <source>
        <strain evidence="3 4">DSM 103736</strain>
    </source>
</reference>
<proteinExistence type="predicted"/>
<keyword evidence="4" id="KW-1185">Reference proteome</keyword>
<dbReference type="PANTHER" id="PTHR15032:SF4">
    <property type="entry name" value="N-ACYL-PHOSPHATIDYLETHANOLAMINE-HYDROLYZING PHOSPHOLIPASE D"/>
    <property type="match status" value="1"/>
</dbReference>
<feature type="domain" description="Metallo-beta-lactamase" evidence="2">
    <location>
        <begin position="87"/>
        <end position="285"/>
    </location>
</feature>
<dbReference type="InterPro" id="IPR001279">
    <property type="entry name" value="Metallo-B-lactamas"/>
</dbReference>
<accession>A0A370R499</accession>
<feature type="compositionally biased region" description="Basic and acidic residues" evidence="1">
    <location>
        <begin position="25"/>
        <end position="36"/>
    </location>
</feature>
<dbReference type="Pfam" id="PF12706">
    <property type="entry name" value="Lactamase_B_2"/>
    <property type="match status" value="1"/>
</dbReference>
<evidence type="ECO:0000313" key="4">
    <source>
        <dbReference type="Proteomes" id="UP000254848"/>
    </source>
</evidence>
<dbReference type="PANTHER" id="PTHR15032">
    <property type="entry name" value="N-ACYL-PHOSPHATIDYLETHANOLAMINE-HYDROLYZING PHOSPHOLIPASE D"/>
    <property type="match status" value="1"/>
</dbReference>
<organism evidence="3 4">
    <name type="scientific">Enterobacillus tribolii</name>
    <dbReference type="NCBI Taxonomy" id="1487935"/>
    <lineage>
        <taxon>Bacteria</taxon>
        <taxon>Pseudomonadati</taxon>
        <taxon>Pseudomonadota</taxon>
        <taxon>Gammaproteobacteria</taxon>
        <taxon>Enterobacterales</taxon>
        <taxon>Hafniaceae</taxon>
        <taxon>Enterobacillus</taxon>
    </lineage>
</organism>
<dbReference type="Proteomes" id="UP000254848">
    <property type="component" value="Unassembled WGS sequence"/>
</dbReference>
<feature type="region of interest" description="Disordered" evidence="1">
    <location>
        <begin position="1"/>
        <end position="47"/>
    </location>
</feature>
<dbReference type="OrthoDB" id="9805728at2"/>
<dbReference type="EMBL" id="QRAP01000001">
    <property type="protein sequence ID" value="RDK97254.1"/>
    <property type="molecule type" value="Genomic_DNA"/>
</dbReference>
<gene>
    <name evidence="3" type="ORF">C8D90_101700</name>
</gene>
<dbReference type="GO" id="GO:0005737">
    <property type="term" value="C:cytoplasm"/>
    <property type="evidence" value="ECO:0007669"/>
    <property type="project" value="TreeGrafter"/>
</dbReference>
<dbReference type="AlphaFoldDB" id="A0A370R499"/>
<dbReference type="SUPFAM" id="SSF56281">
    <property type="entry name" value="Metallo-hydrolase/oxidoreductase"/>
    <property type="match status" value="1"/>
</dbReference>
<sequence>MKKNPYYDASRAHHTPRGFRNPEPSQRRQGDVERWHKERKQAGLPHPPAMGYEAFCRRWWQPCDFSHTGDGAWWLGHAGVLLRSGGRHILLDPVFSERVSPVSFYGPRRKTPPPVLPDALPPIDLVLISHNHYDHLDTPSLTALLRRFPDMHCMVPLGLKRRLLRCGFRNVSELDWWDLQAFGGLEVHLVPARHWSMRTPWDRNRSLWGGWVIAGAGGRFYFSGDTGYSASLGEISRRLGTIDLAALPIGAYAPRWFMAENHIAPELTVRLFQELACRQAFAMHWGVFELGDEPLDEPPRLLQEALAAAGIPDAQFSALPIGGFVAMSAG</sequence>
<dbReference type="RefSeq" id="WP_115456991.1">
    <property type="nucleotide sequence ID" value="NZ_QRAP01000001.1"/>
</dbReference>
<evidence type="ECO:0000313" key="3">
    <source>
        <dbReference type="EMBL" id="RDK97254.1"/>
    </source>
</evidence>
<name>A0A370R499_9GAMM</name>
<protein>
    <submittedName>
        <fullName evidence="3">L-ascorbate metabolism protein UlaG (Beta-lactamase superfamily)</fullName>
    </submittedName>
</protein>
<evidence type="ECO:0000256" key="1">
    <source>
        <dbReference type="SAM" id="MobiDB-lite"/>
    </source>
</evidence>